<dbReference type="Proteomes" id="UP000789719">
    <property type="component" value="Unassembled WGS sequence"/>
</dbReference>
<protein>
    <recommendedName>
        <fullName evidence="3">Nudix hydrolase domain-containing protein</fullName>
    </recommendedName>
</protein>
<evidence type="ECO:0000256" key="1">
    <source>
        <dbReference type="ARBA" id="ARBA00001946"/>
    </source>
</evidence>
<comment type="cofactor">
    <cofactor evidence="1">
        <name>Mg(2+)</name>
        <dbReference type="ChEBI" id="CHEBI:18420"/>
    </cofactor>
</comment>
<sequence>MPYQDSYIAKVREKVGHDFLLVMPTIDVVIKNSADELLLIYNRDFDAWAFPGGYNEPEFSWQENAAREALEEGGIQIDPTKLQLIGNVSGKNYIAKYANGDTTQLFTNAYLCEEWEAESDVIDTTEIDAKKWVPASELTTTKLTFAAKAVWEVYQQYRATGQAYSLNFETK</sequence>
<accession>A0ABM8Z9A2</accession>
<dbReference type="InterPro" id="IPR015797">
    <property type="entry name" value="NUDIX_hydrolase-like_dom_sf"/>
</dbReference>
<evidence type="ECO:0000313" key="4">
    <source>
        <dbReference type="EMBL" id="CAH0418053.1"/>
    </source>
</evidence>
<dbReference type="RefSeq" id="WP_230098161.1">
    <property type="nucleotide sequence ID" value="NZ_CAKKNT010000004.1"/>
</dbReference>
<gene>
    <name evidence="4" type="ORF">WGH24286_00469</name>
</gene>
<dbReference type="InterPro" id="IPR000086">
    <property type="entry name" value="NUDIX_hydrolase_dom"/>
</dbReference>
<proteinExistence type="predicted"/>
<dbReference type="Pfam" id="PF00293">
    <property type="entry name" value="NUDIX"/>
    <property type="match status" value="1"/>
</dbReference>
<keyword evidence="5" id="KW-1185">Reference proteome</keyword>
<dbReference type="PANTHER" id="PTHR43046">
    <property type="entry name" value="GDP-MANNOSE MANNOSYL HYDROLASE"/>
    <property type="match status" value="1"/>
</dbReference>
<dbReference type="PANTHER" id="PTHR43046:SF2">
    <property type="entry name" value="8-OXO-DGTP DIPHOSPHATASE-RELATED"/>
    <property type="match status" value="1"/>
</dbReference>
<name>A0ABM8Z9A2_9LACO</name>
<dbReference type="EMBL" id="CAKKNT010000004">
    <property type="protein sequence ID" value="CAH0418053.1"/>
    <property type="molecule type" value="Genomic_DNA"/>
</dbReference>
<dbReference type="Gene3D" id="3.90.79.10">
    <property type="entry name" value="Nucleoside Triphosphate Pyrophosphohydrolase"/>
    <property type="match status" value="1"/>
</dbReference>
<comment type="caution">
    <text evidence="4">The sequence shown here is derived from an EMBL/GenBank/DDBJ whole genome shotgun (WGS) entry which is preliminary data.</text>
</comment>
<dbReference type="SUPFAM" id="SSF55811">
    <property type="entry name" value="Nudix"/>
    <property type="match status" value="1"/>
</dbReference>
<feature type="domain" description="Nudix hydrolase" evidence="3">
    <location>
        <begin position="21"/>
        <end position="159"/>
    </location>
</feature>
<evidence type="ECO:0000259" key="3">
    <source>
        <dbReference type="PROSITE" id="PS51462"/>
    </source>
</evidence>
<evidence type="ECO:0000256" key="2">
    <source>
        <dbReference type="ARBA" id="ARBA00022801"/>
    </source>
</evidence>
<evidence type="ECO:0000313" key="5">
    <source>
        <dbReference type="Proteomes" id="UP000789719"/>
    </source>
</evidence>
<organism evidence="4 5">
    <name type="scientific">Periweissella ghanensis</name>
    <dbReference type="NCBI Taxonomy" id="467997"/>
    <lineage>
        <taxon>Bacteria</taxon>
        <taxon>Bacillati</taxon>
        <taxon>Bacillota</taxon>
        <taxon>Bacilli</taxon>
        <taxon>Lactobacillales</taxon>
        <taxon>Lactobacillaceae</taxon>
        <taxon>Periweissella</taxon>
    </lineage>
</organism>
<keyword evidence="2" id="KW-0378">Hydrolase</keyword>
<reference evidence="4 5" key="1">
    <citation type="submission" date="2021-11" db="EMBL/GenBank/DDBJ databases">
        <authorList>
            <person name="Depoorter E."/>
        </authorList>
    </citation>
    <scope>NUCLEOTIDE SEQUENCE [LARGE SCALE GENOMIC DNA]</scope>
    <source>
        <strain evidence="4 5">LMG 24286</strain>
    </source>
</reference>
<dbReference type="PROSITE" id="PS51462">
    <property type="entry name" value="NUDIX"/>
    <property type="match status" value="1"/>
</dbReference>